<evidence type="ECO:0000256" key="3">
    <source>
        <dbReference type="ARBA" id="ARBA00009119"/>
    </source>
</evidence>
<keyword evidence="15" id="KW-1185">Reference proteome</keyword>
<evidence type="ECO:0000256" key="5">
    <source>
        <dbReference type="ARBA" id="ARBA00022679"/>
    </source>
</evidence>
<dbReference type="EC" id="2.3.2.27" evidence="4"/>
<comment type="catalytic activity">
    <reaction evidence="1">
        <text>S-ubiquitinyl-[E2 ubiquitin-conjugating enzyme]-L-cysteine + [acceptor protein]-L-lysine = [E2 ubiquitin-conjugating enzyme]-L-cysteine + N(6)-ubiquitinyl-[acceptor protein]-L-lysine.</text>
        <dbReference type="EC" id="2.3.2.27"/>
    </reaction>
</comment>
<evidence type="ECO:0000256" key="11">
    <source>
        <dbReference type="PROSITE-ProRule" id="PRU00455"/>
    </source>
</evidence>
<dbReference type="Gene3D" id="3.30.40.10">
    <property type="entry name" value="Zinc/RING finger domain, C3HC4 (zinc finger)"/>
    <property type="match status" value="1"/>
</dbReference>
<dbReference type="PROSITE" id="PS51081">
    <property type="entry name" value="ZF_SIAH"/>
    <property type="match status" value="1"/>
</dbReference>
<evidence type="ECO:0000256" key="8">
    <source>
        <dbReference type="ARBA" id="ARBA00022786"/>
    </source>
</evidence>
<comment type="similarity">
    <text evidence="3">Belongs to the SINA (Seven in absentia) family.</text>
</comment>
<evidence type="ECO:0000313" key="15">
    <source>
        <dbReference type="Proteomes" id="UP001558713"/>
    </source>
</evidence>
<keyword evidence="9" id="KW-0862">Zinc</keyword>
<evidence type="ECO:0000256" key="1">
    <source>
        <dbReference type="ARBA" id="ARBA00000900"/>
    </source>
</evidence>
<dbReference type="Pfam" id="PF21361">
    <property type="entry name" value="Sina_ZnF"/>
    <property type="match status" value="1"/>
</dbReference>
<feature type="domain" description="RING-type" evidence="12">
    <location>
        <begin position="171"/>
        <end position="207"/>
    </location>
</feature>
<dbReference type="SMART" id="SM00614">
    <property type="entry name" value="ZnF_BED"/>
    <property type="match status" value="1"/>
</dbReference>
<dbReference type="PROSITE" id="PS50089">
    <property type="entry name" value="ZF_RING_2"/>
    <property type="match status" value="1"/>
</dbReference>
<evidence type="ECO:0000256" key="7">
    <source>
        <dbReference type="ARBA" id="ARBA00022771"/>
    </source>
</evidence>
<reference evidence="14 15" key="1">
    <citation type="submission" date="2024-04" db="EMBL/GenBank/DDBJ databases">
        <title>Genome assembly C_amara_ONT_v2.</title>
        <authorList>
            <person name="Yant L."/>
            <person name="Moore C."/>
            <person name="Slenker M."/>
        </authorList>
    </citation>
    <scope>NUCLEOTIDE SEQUENCE [LARGE SCALE GENOMIC DNA]</scope>
    <source>
        <tissue evidence="14">Leaf</tissue>
    </source>
</reference>
<dbReference type="InterPro" id="IPR013010">
    <property type="entry name" value="Znf_SIAH"/>
</dbReference>
<comment type="pathway">
    <text evidence="2">Protein modification; protein ubiquitination.</text>
</comment>
<evidence type="ECO:0000256" key="9">
    <source>
        <dbReference type="ARBA" id="ARBA00022833"/>
    </source>
</evidence>
<dbReference type="CDD" id="cd16571">
    <property type="entry name" value="RING-HC_SIAHs"/>
    <property type="match status" value="1"/>
</dbReference>
<dbReference type="GO" id="GO:0061630">
    <property type="term" value="F:ubiquitin protein ligase activity"/>
    <property type="evidence" value="ECO:0007669"/>
    <property type="project" value="UniProtKB-EC"/>
</dbReference>
<evidence type="ECO:0000256" key="6">
    <source>
        <dbReference type="ARBA" id="ARBA00022723"/>
    </source>
</evidence>
<accession>A0ABD1C988</accession>
<evidence type="ECO:0000256" key="2">
    <source>
        <dbReference type="ARBA" id="ARBA00004906"/>
    </source>
</evidence>
<dbReference type="PANTHER" id="PTHR46632:SF3">
    <property type="entry name" value="E3 UBIQUITIN-PROTEIN LIGASE SINA-LIKE 7-RELATED"/>
    <property type="match status" value="1"/>
</dbReference>
<dbReference type="SUPFAM" id="SSF57850">
    <property type="entry name" value="RING/U-box"/>
    <property type="match status" value="1"/>
</dbReference>
<evidence type="ECO:0000259" key="12">
    <source>
        <dbReference type="PROSITE" id="PS50089"/>
    </source>
</evidence>
<dbReference type="InterPro" id="IPR001841">
    <property type="entry name" value="Znf_RING"/>
</dbReference>
<feature type="domain" description="SIAH-type" evidence="13">
    <location>
        <begin position="224"/>
        <end position="282"/>
    </location>
</feature>
<dbReference type="PANTHER" id="PTHR46632">
    <property type="entry name" value="E3 UBIQUITIN-PROTEIN LIGASE SINA-LIKE 4"/>
    <property type="match status" value="1"/>
</dbReference>
<sequence>MDLQSQETIVTVKAENECMEMNEEGDGETQVPLQSPTQTVFDSNQNLRSGVWKEFASVGKGIDGKERGRCIHCSKHLVIERTHGTSHLRRHVMSCQQKELRKISGGNDGQDRLIYNHKHNSSIDVVRTSVSESSCDREGVSNVLPVKRQRSSTSEGKTRSAMLLGVDILDCPICFEALTIPIFQCDNGHLVCSSCCPKLSNRCPTCDSPVGHNRCRAMETVLESVFVPCRNTKFGCTINVSYGKESTHEKECTFSQCFCPALDCNYTGSYSNIYSHFVDNHCHNTKSVSFVCGGSIDVQMNIANEKILVLWEFKKRLLFALQCFNEPHGLYVTVRCIAPSVPEVGKLAYCLYYSMDGHTLTYKSPEVKKVVEVSSQTPQDNFMFVPHSLLHGELLELKIGIGLKVRVARNQSM</sequence>
<evidence type="ECO:0000259" key="13">
    <source>
        <dbReference type="PROSITE" id="PS51081"/>
    </source>
</evidence>
<dbReference type="EMBL" id="JBANAX010000013">
    <property type="protein sequence ID" value="KAL1226046.1"/>
    <property type="molecule type" value="Genomic_DNA"/>
</dbReference>
<dbReference type="InterPro" id="IPR049548">
    <property type="entry name" value="Sina-like_RING"/>
</dbReference>
<keyword evidence="7 11" id="KW-0863">Zinc-finger</keyword>
<protein>
    <recommendedName>
        <fullName evidence="4">RING-type E3 ubiquitin transferase</fullName>
        <ecNumber evidence="4">2.3.2.27</ecNumber>
    </recommendedName>
</protein>
<keyword evidence="6" id="KW-0479">Metal-binding</keyword>
<dbReference type="InterPro" id="IPR044286">
    <property type="entry name" value="SINL_plant"/>
</dbReference>
<dbReference type="AlphaFoldDB" id="A0ABD1C988"/>
<gene>
    <name evidence="14" type="ORF">V5N11_009147</name>
</gene>
<dbReference type="InterPro" id="IPR036236">
    <property type="entry name" value="Znf_C2H2_sf"/>
</dbReference>
<organism evidence="14 15">
    <name type="scientific">Cardamine amara subsp. amara</name>
    <dbReference type="NCBI Taxonomy" id="228776"/>
    <lineage>
        <taxon>Eukaryota</taxon>
        <taxon>Viridiplantae</taxon>
        <taxon>Streptophyta</taxon>
        <taxon>Embryophyta</taxon>
        <taxon>Tracheophyta</taxon>
        <taxon>Spermatophyta</taxon>
        <taxon>Magnoliopsida</taxon>
        <taxon>eudicotyledons</taxon>
        <taxon>Gunneridae</taxon>
        <taxon>Pentapetalae</taxon>
        <taxon>rosids</taxon>
        <taxon>malvids</taxon>
        <taxon>Brassicales</taxon>
        <taxon>Brassicaceae</taxon>
        <taxon>Cardamineae</taxon>
        <taxon>Cardamine</taxon>
    </lineage>
</organism>
<dbReference type="InterPro" id="IPR013083">
    <property type="entry name" value="Znf_RING/FYVE/PHD"/>
</dbReference>
<keyword evidence="8" id="KW-0833">Ubl conjugation pathway</keyword>
<proteinExistence type="inferred from homology"/>
<name>A0ABD1C988_CARAN</name>
<dbReference type="Proteomes" id="UP001558713">
    <property type="component" value="Unassembled WGS sequence"/>
</dbReference>
<dbReference type="SUPFAM" id="SSF49599">
    <property type="entry name" value="TRAF domain-like"/>
    <property type="match status" value="1"/>
</dbReference>
<evidence type="ECO:0000256" key="4">
    <source>
        <dbReference type="ARBA" id="ARBA00012483"/>
    </source>
</evidence>
<keyword evidence="5" id="KW-0808">Transferase</keyword>
<comment type="caution">
    <text evidence="14">The sequence shown here is derived from an EMBL/GenBank/DDBJ whole genome shotgun (WGS) entry which is preliminary data.</text>
</comment>
<dbReference type="GO" id="GO:0008270">
    <property type="term" value="F:zinc ion binding"/>
    <property type="evidence" value="ECO:0007669"/>
    <property type="project" value="UniProtKB-KW"/>
</dbReference>
<dbReference type="Pfam" id="PF21362">
    <property type="entry name" value="Sina_RING"/>
    <property type="match status" value="1"/>
</dbReference>
<dbReference type="SUPFAM" id="SSF57667">
    <property type="entry name" value="beta-beta-alpha zinc fingers"/>
    <property type="match status" value="1"/>
</dbReference>
<evidence type="ECO:0000256" key="10">
    <source>
        <dbReference type="ARBA" id="ARBA00024004"/>
    </source>
</evidence>
<comment type="function">
    <text evidence="10">E3 ubiquitin-protein ligase that mediates ubiquitination and subsequent proteasomal degradation of target proteins. E3 ubiquitin ligases accept ubiquitin from an E2 ubiquitin-conjugating enzyme in the form of a thioester and then directly transfers the ubiquitin to targeted substrates. It probably triggers the ubiquitin-mediated degradation of different substrates.</text>
</comment>
<evidence type="ECO:0000313" key="14">
    <source>
        <dbReference type="EMBL" id="KAL1226046.1"/>
    </source>
</evidence>